<keyword evidence="3" id="KW-0808">Transferase</keyword>
<dbReference type="HOGENOM" id="CLU_038143_1_0_2"/>
<evidence type="ECO:0000313" key="4">
    <source>
        <dbReference type="Proteomes" id="UP000000346"/>
    </source>
</evidence>
<dbReference type="PANTHER" id="PTHR43646:SF3">
    <property type="entry name" value="SLR1566 PROTEIN"/>
    <property type="match status" value="1"/>
</dbReference>
<gene>
    <name evidence="3" type="ordered locus">ASAC_0795</name>
</gene>
<accession>D9Q1L3</accession>
<dbReference type="GeneID" id="9499030"/>
<feature type="transmembrane region" description="Helical" evidence="1">
    <location>
        <begin position="6"/>
        <end position="28"/>
    </location>
</feature>
<dbReference type="STRING" id="666510.ASAC_0795"/>
<feature type="domain" description="Glycosyltransferase 2-like" evidence="2">
    <location>
        <begin position="51"/>
        <end position="105"/>
    </location>
</feature>
<feature type="transmembrane region" description="Helical" evidence="1">
    <location>
        <begin position="341"/>
        <end position="361"/>
    </location>
</feature>
<keyword evidence="4" id="KW-1185">Reference proteome</keyword>
<keyword evidence="1" id="KW-0472">Membrane</keyword>
<dbReference type="Proteomes" id="UP000000346">
    <property type="component" value="Chromosome"/>
</dbReference>
<reference evidence="3 4" key="1">
    <citation type="journal article" date="2010" name="Appl. Environ. Microbiol.">
        <title>The genome sequence of the crenarchaeon Acidilobus saccharovorans supports a new order, Acidilobales, and suggests an important ecological role in terrestrial acidic hot springs.</title>
        <authorList>
            <person name="Mardanov A.V."/>
            <person name="Svetlitchnyi V.A."/>
            <person name="Beletsky A.V."/>
            <person name="Prokofeva M.I."/>
            <person name="Bonch-Osmolovskaya E.A."/>
            <person name="Ravin N.V."/>
            <person name="Skryabin K.G."/>
        </authorList>
    </citation>
    <scope>NUCLEOTIDE SEQUENCE [LARGE SCALE GENOMIC DNA]</scope>
    <source>
        <strain evidence="4">DSM 16705 / JCM 18335 / VKM B-2471 / 345-15</strain>
    </source>
</reference>
<dbReference type="RefSeq" id="WP_013266713.1">
    <property type="nucleotide sequence ID" value="NC_014374.1"/>
</dbReference>
<evidence type="ECO:0000313" key="3">
    <source>
        <dbReference type="EMBL" id="ADL19201.1"/>
    </source>
</evidence>
<sequence length="378" mass="41721">MAPLKYLLYFLAWLLSAVTTGIYVYGIIKFRGSYSLLRKLEDGEVRRPVEVVVAARNEERRIGGLMRSLSWQPLREVVLVDDSSSDGTVRKAEEELKGVSLKVIRADGPPPGWLPKPHALELGASRVSLSSSMLFLDADVRGDLHDVIVTASTVRPGELVAFEPRFVCRTSLCRLTQPLLTSIVHGFFGFDRALNPSDRHSMMFGCCWSIDPYSFWESGGMAQVRDSIVEDRTLAVKLKERGFRLRPYDARGSLLVESWGTARDFVNLIRRVSYAVANVMSLPSYLAFSVGVTILMVWPLVMIPLAALGHPLLALGPAITYAAQAAFTAMGQRLEGIRGPWFLASPLAGALVAYGFVSARFRPISWKGRSLRPSVTGT</sequence>
<dbReference type="eggNOG" id="arCOG01390">
    <property type="taxonomic scope" value="Archaea"/>
</dbReference>
<dbReference type="AlphaFoldDB" id="D9Q1L3"/>
<feature type="transmembrane region" description="Helical" evidence="1">
    <location>
        <begin position="285"/>
        <end position="306"/>
    </location>
</feature>
<evidence type="ECO:0000259" key="2">
    <source>
        <dbReference type="Pfam" id="PF00535"/>
    </source>
</evidence>
<dbReference type="InParanoid" id="D9Q1L3"/>
<dbReference type="InterPro" id="IPR029044">
    <property type="entry name" value="Nucleotide-diphossugar_trans"/>
</dbReference>
<dbReference type="EMBL" id="CP001742">
    <property type="protein sequence ID" value="ADL19201.1"/>
    <property type="molecule type" value="Genomic_DNA"/>
</dbReference>
<name>D9Q1L3_ACIS3</name>
<dbReference type="PANTHER" id="PTHR43646">
    <property type="entry name" value="GLYCOSYLTRANSFERASE"/>
    <property type="match status" value="1"/>
</dbReference>
<dbReference type="Gene3D" id="3.90.550.10">
    <property type="entry name" value="Spore Coat Polysaccharide Biosynthesis Protein SpsA, Chain A"/>
    <property type="match status" value="1"/>
</dbReference>
<organism evidence="3 4">
    <name type="scientific">Acidilobus saccharovorans (strain DSM 16705 / JCM 18335 / VKM B-2471 / 345-15)</name>
    <dbReference type="NCBI Taxonomy" id="666510"/>
    <lineage>
        <taxon>Archaea</taxon>
        <taxon>Thermoproteota</taxon>
        <taxon>Thermoprotei</taxon>
        <taxon>Acidilobales</taxon>
        <taxon>Acidilobaceae</taxon>
        <taxon>Acidilobus</taxon>
    </lineage>
</organism>
<evidence type="ECO:0000256" key="1">
    <source>
        <dbReference type="SAM" id="Phobius"/>
    </source>
</evidence>
<protein>
    <submittedName>
        <fullName evidence="3">Glycosyl transferase</fullName>
    </submittedName>
</protein>
<dbReference type="KEGG" id="asc:ASAC_0795"/>
<dbReference type="GO" id="GO:0016740">
    <property type="term" value="F:transferase activity"/>
    <property type="evidence" value="ECO:0007669"/>
    <property type="project" value="UniProtKB-KW"/>
</dbReference>
<proteinExistence type="predicted"/>
<dbReference type="InterPro" id="IPR001173">
    <property type="entry name" value="Glyco_trans_2-like"/>
</dbReference>
<dbReference type="CAZy" id="GT2">
    <property type="family name" value="Glycosyltransferase Family 2"/>
</dbReference>
<dbReference type="Pfam" id="PF00535">
    <property type="entry name" value="Glycos_transf_2"/>
    <property type="match status" value="1"/>
</dbReference>
<keyword evidence="1" id="KW-1133">Transmembrane helix</keyword>
<keyword evidence="1" id="KW-0812">Transmembrane</keyword>
<dbReference type="SUPFAM" id="SSF53448">
    <property type="entry name" value="Nucleotide-diphospho-sugar transferases"/>
    <property type="match status" value="1"/>
</dbReference>